<dbReference type="RefSeq" id="WP_131304755.1">
    <property type="nucleotide sequence ID" value="NZ_SJJR01000011.1"/>
</dbReference>
<keyword evidence="2" id="KW-1133">Transmembrane helix</keyword>
<protein>
    <submittedName>
        <fullName evidence="4">Polysaccharide biosynthesis protein</fullName>
    </submittedName>
</protein>
<dbReference type="Gene3D" id="3.40.50.720">
    <property type="entry name" value="NAD(P)-binding Rossmann-like Domain"/>
    <property type="match status" value="2"/>
</dbReference>
<comment type="similarity">
    <text evidence="1">Belongs to the polysaccharide synthase family.</text>
</comment>
<keyword evidence="5" id="KW-1185">Reference proteome</keyword>
<dbReference type="EMBL" id="SJJR01000011">
    <property type="protein sequence ID" value="TCB95924.1"/>
    <property type="molecule type" value="Genomic_DNA"/>
</dbReference>
<dbReference type="OrthoDB" id="9803111at2"/>
<gene>
    <name evidence="4" type="ORF">E0H26_17310</name>
</gene>
<evidence type="ECO:0000313" key="5">
    <source>
        <dbReference type="Proteomes" id="UP000292274"/>
    </source>
</evidence>
<dbReference type="CDD" id="cd05237">
    <property type="entry name" value="UDP_invert_4-6DH_SDR_e"/>
    <property type="match status" value="1"/>
</dbReference>
<dbReference type="Pfam" id="PF13727">
    <property type="entry name" value="CoA_binding_3"/>
    <property type="match status" value="1"/>
</dbReference>
<dbReference type="PANTHER" id="PTHR43318:SF1">
    <property type="entry name" value="POLYSACCHARIDE BIOSYNTHESIS PROTEIN EPSC-RELATED"/>
    <property type="match status" value="1"/>
</dbReference>
<comment type="caution">
    <text evidence="4">The sequence shown here is derived from an EMBL/GenBank/DDBJ whole genome shotgun (WGS) entry which is preliminary data.</text>
</comment>
<dbReference type="SUPFAM" id="SSF51735">
    <property type="entry name" value="NAD(P)-binding Rossmann-fold domains"/>
    <property type="match status" value="2"/>
</dbReference>
<proteinExistence type="inferred from homology"/>
<feature type="domain" description="Polysaccharide biosynthesis protein CapD-like" evidence="3">
    <location>
        <begin position="300"/>
        <end position="571"/>
    </location>
</feature>
<evidence type="ECO:0000256" key="1">
    <source>
        <dbReference type="ARBA" id="ARBA00007430"/>
    </source>
</evidence>
<keyword evidence="2" id="KW-0812">Transmembrane</keyword>
<feature type="transmembrane region" description="Helical" evidence="2">
    <location>
        <begin position="27"/>
        <end position="47"/>
    </location>
</feature>
<dbReference type="Pfam" id="PF02719">
    <property type="entry name" value="Polysacc_synt_2"/>
    <property type="match status" value="1"/>
</dbReference>
<dbReference type="Proteomes" id="UP000292274">
    <property type="component" value="Unassembled WGS sequence"/>
</dbReference>
<organism evidence="4 5">
    <name type="scientific">Micromonospora zingiberis</name>
    <dbReference type="NCBI Taxonomy" id="2053011"/>
    <lineage>
        <taxon>Bacteria</taxon>
        <taxon>Bacillati</taxon>
        <taxon>Actinomycetota</taxon>
        <taxon>Actinomycetes</taxon>
        <taxon>Micromonosporales</taxon>
        <taxon>Micromonosporaceae</taxon>
        <taxon>Micromonospora</taxon>
    </lineage>
</organism>
<sequence>MPPEMRNPQRTEPAVSGRARVSRRRTVIFLTTDTLAWVAGFVVAGWARYEQILAGRAINALIFGVAAAVLHFGISALRRIYSGRHPLGSIEEVRGLAETTATTAVVVLVALLAQSDRPVPASTPVVGGALALLLMLSFRLLHRYRRDRAMRPDARLAAPVLLFGFGEAGQGLVRAMLSDPKGRYLPVGALDDDPDKRDLRIGGVPVLGGRKELGDALARTGATSVIFSVANADATLIREIREATLRTGAAFKILPPVRELVDHRITVSDVRDVQISDLLGRRQVVGDLTLDNNGVTGRRVLVTGAGGSIGSELCRQIMRANPGELMMLDRDESALHSLQMSLTGRALLDGPELILADLRDDEGIRRIMQQRQPEIVFHAAALKHLTLLQRHPGEAVKTNVWGTLTVLDACRDVARFVNISTDKAADPISVLGYSKRLTEMLTAHAAATYPGTFLSVRFGNVLSSRGSVVTAFQRQIAAGLPLTVTHPEVTRYLMTVQEAVHLVLQAASIGRDGEALVLDMGEPVRIDDIARRMVEQADHPVEIVYTGLRPGEKLHEDLLGQGENDLRPLHPLISHVSVPTLDPIEVSGVDPFDEPHRIVEQLIQLCGIKPGADRNRPAGIPLAR</sequence>
<dbReference type="InterPro" id="IPR036291">
    <property type="entry name" value="NAD(P)-bd_dom_sf"/>
</dbReference>
<accession>A0A4R0GF48</accession>
<feature type="transmembrane region" description="Helical" evidence="2">
    <location>
        <begin position="121"/>
        <end position="141"/>
    </location>
</feature>
<dbReference type="InterPro" id="IPR051203">
    <property type="entry name" value="Polysaccharide_Synthase-Rel"/>
</dbReference>
<feature type="transmembrane region" description="Helical" evidence="2">
    <location>
        <begin position="95"/>
        <end position="115"/>
    </location>
</feature>
<evidence type="ECO:0000259" key="3">
    <source>
        <dbReference type="Pfam" id="PF02719"/>
    </source>
</evidence>
<feature type="transmembrane region" description="Helical" evidence="2">
    <location>
        <begin position="53"/>
        <end position="74"/>
    </location>
</feature>
<dbReference type="InterPro" id="IPR003869">
    <property type="entry name" value="Polysac_CapD-like"/>
</dbReference>
<evidence type="ECO:0000313" key="4">
    <source>
        <dbReference type="EMBL" id="TCB95924.1"/>
    </source>
</evidence>
<name>A0A4R0GF48_9ACTN</name>
<keyword evidence="2" id="KW-0472">Membrane</keyword>
<evidence type="ECO:0000256" key="2">
    <source>
        <dbReference type="SAM" id="Phobius"/>
    </source>
</evidence>
<reference evidence="4 5" key="1">
    <citation type="submission" date="2019-02" db="EMBL/GenBank/DDBJ databases">
        <title>Jishengella sp. nov., isolated from a root of Zingiber montanum.</title>
        <authorList>
            <person name="Kuncharoen N."/>
            <person name="Kudo T."/>
            <person name="Masahiro Y."/>
            <person name="Ohkuma M."/>
            <person name="Tanasupawat S."/>
        </authorList>
    </citation>
    <scope>NUCLEOTIDE SEQUENCE [LARGE SCALE GENOMIC DNA]</scope>
    <source>
        <strain evidence="4 5">PLAI 1-1</strain>
    </source>
</reference>
<dbReference type="PANTHER" id="PTHR43318">
    <property type="entry name" value="UDP-N-ACETYLGLUCOSAMINE 4,6-DEHYDRATASE"/>
    <property type="match status" value="1"/>
</dbReference>
<dbReference type="AlphaFoldDB" id="A0A4R0GF48"/>